<organism evidence="9 10">
    <name type="scientific">Biformimicrobium ophioploci</name>
    <dbReference type="NCBI Taxonomy" id="3036711"/>
    <lineage>
        <taxon>Bacteria</taxon>
        <taxon>Pseudomonadati</taxon>
        <taxon>Pseudomonadota</taxon>
        <taxon>Gammaproteobacteria</taxon>
        <taxon>Cellvibrionales</taxon>
        <taxon>Microbulbiferaceae</taxon>
        <taxon>Biformimicrobium</taxon>
    </lineage>
</organism>
<dbReference type="CDD" id="cd05015">
    <property type="entry name" value="SIS_PGI_1"/>
    <property type="match status" value="1"/>
</dbReference>
<dbReference type="SUPFAM" id="SSF53697">
    <property type="entry name" value="SIS domain"/>
    <property type="match status" value="1"/>
</dbReference>
<dbReference type="RefSeq" id="WP_285763058.1">
    <property type="nucleotide sequence ID" value="NZ_BSYJ01000002.1"/>
</dbReference>
<accession>A0ABQ6LWP7</accession>
<keyword evidence="5 7" id="KW-0413">Isomerase</keyword>
<evidence type="ECO:0000256" key="2">
    <source>
        <dbReference type="ARBA" id="ARBA00006604"/>
    </source>
</evidence>
<dbReference type="CDD" id="cd05016">
    <property type="entry name" value="SIS_PGI_2"/>
    <property type="match status" value="1"/>
</dbReference>
<keyword evidence="10" id="KW-1185">Reference proteome</keyword>
<dbReference type="PROSITE" id="PS51463">
    <property type="entry name" value="P_GLUCOSE_ISOMERASE_3"/>
    <property type="match status" value="1"/>
</dbReference>
<comment type="caution">
    <text evidence="9">The sequence shown here is derived from an EMBL/GenBank/DDBJ whole genome shotgun (WGS) entry which is preliminary data.</text>
</comment>
<dbReference type="Gene3D" id="3.40.50.10490">
    <property type="entry name" value="Glucose-6-phosphate isomerase like protein, domain 1"/>
    <property type="match status" value="2"/>
</dbReference>
<dbReference type="InterPro" id="IPR035482">
    <property type="entry name" value="SIS_PGI_2"/>
</dbReference>
<keyword evidence="4 7" id="KW-0324">Glycolysis</keyword>
<dbReference type="Gene3D" id="1.10.1390.10">
    <property type="match status" value="1"/>
</dbReference>
<keyword evidence="3 7" id="KW-0312">Gluconeogenesis</keyword>
<dbReference type="EC" id="5.3.1.9" evidence="7"/>
<comment type="subcellular location">
    <subcellularLocation>
        <location evidence="7">Cytoplasm</location>
    </subcellularLocation>
</comment>
<comment type="pathway">
    <text evidence="7">Carbohydrate biosynthesis; gluconeogenesis.</text>
</comment>
<dbReference type="InterPro" id="IPR023096">
    <property type="entry name" value="G6P_Isomerase_C"/>
</dbReference>
<dbReference type="HAMAP" id="MF_00473">
    <property type="entry name" value="G6P_isomerase"/>
    <property type="match status" value="1"/>
</dbReference>
<evidence type="ECO:0000313" key="9">
    <source>
        <dbReference type="EMBL" id="GMG86522.1"/>
    </source>
</evidence>
<proteinExistence type="inferred from homology"/>
<evidence type="ECO:0000256" key="3">
    <source>
        <dbReference type="ARBA" id="ARBA00022432"/>
    </source>
</evidence>
<reference evidence="9 10" key="1">
    <citation type="submission" date="2023-04" db="EMBL/GenBank/DDBJ databases">
        <title>Marinobulbifer ophiurae gen. nov., sp. Nov., isolate from tissue of brittle star Ophioplocus japonicus.</title>
        <authorList>
            <person name="Kawano K."/>
            <person name="Sawayama S."/>
            <person name="Nakagawa S."/>
        </authorList>
    </citation>
    <scope>NUCLEOTIDE SEQUENCE [LARGE SCALE GENOMIC DNA]</scope>
    <source>
        <strain evidence="9 10">NKW57</strain>
    </source>
</reference>
<evidence type="ECO:0000256" key="4">
    <source>
        <dbReference type="ARBA" id="ARBA00023152"/>
    </source>
</evidence>
<keyword evidence="7" id="KW-0963">Cytoplasm</keyword>
<dbReference type="PRINTS" id="PR00662">
    <property type="entry name" value="G6PISOMERASE"/>
</dbReference>
<feature type="active site" description="Proton donor" evidence="7">
    <location>
        <position position="347"/>
    </location>
</feature>
<comment type="pathway">
    <text evidence="1 7 8">Carbohydrate degradation; glycolysis; D-glyceraldehyde 3-phosphate and glycerone phosphate from D-glucose: step 2/4.</text>
</comment>
<protein>
    <recommendedName>
        <fullName evidence="7">Glucose-6-phosphate isomerase</fullName>
        <shortName evidence="7">GPI</shortName>
        <ecNumber evidence="7">5.3.1.9</ecNumber>
    </recommendedName>
    <alternativeName>
        <fullName evidence="7">Phosphoglucose isomerase</fullName>
        <shortName evidence="7">PGI</shortName>
    </alternativeName>
    <alternativeName>
        <fullName evidence="7">Phosphohexose isomerase</fullName>
        <shortName evidence="7">PHI</shortName>
    </alternativeName>
</protein>
<comment type="similarity">
    <text evidence="2 7 8">Belongs to the GPI family.</text>
</comment>
<dbReference type="Proteomes" id="UP001224392">
    <property type="component" value="Unassembled WGS sequence"/>
</dbReference>
<dbReference type="GO" id="GO:0016853">
    <property type="term" value="F:isomerase activity"/>
    <property type="evidence" value="ECO:0007669"/>
    <property type="project" value="UniProtKB-KW"/>
</dbReference>
<dbReference type="PANTHER" id="PTHR11469:SF1">
    <property type="entry name" value="GLUCOSE-6-PHOSPHATE ISOMERASE"/>
    <property type="match status" value="1"/>
</dbReference>
<gene>
    <name evidence="9" type="primary">pgi_1</name>
    <name evidence="7" type="synonym">pgi</name>
    <name evidence="9" type="ORF">MNKW57_08430</name>
</gene>
<evidence type="ECO:0000256" key="7">
    <source>
        <dbReference type="HAMAP-Rule" id="MF_00473"/>
    </source>
</evidence>
<evidence type="ECO:0000256" key="1">
    <source>
        <dbReference type="ARBA" id="ARBA00004926"/>
    </source>
</evidence>
<name>A0ABQ6LWP7_9GAMM</name>
<dbReference type="InterPro" id="IPR001672">
    <property type="entry name" value="G6P_Isomerase"/>
</dbReference>
<dbReference type="EMBL" id="BSYJ01000002">
    <property type="protein sequence ID" value="GMG86522.1"/>
    <property type="molecule type" value="Genomic_DNA"/>
</dbReference>
<comment type="catalytic activity">
    <reaction evidence="6 7 8">
        <text>alpha-D-glucose 6-phosphate = beta-D-fructose 6-phosphate</text>
        <dbReference type="Rhea" id="RHEA:11816"/>
        <dbReference type="ChEBI" id="CHEBI:57634"/>
        <dbReference type="ChEBI" id="CHEBI:58225"/>
        <dbReference type="EC" id="5.3.1.9"/>
    </reaction>
</comment>
<evidence type="ECO:0000256" key="5">
    <source>
        <dbReference type="ARBA" id="ARBA00023235"/>
    </source>
</evidence>
<dbReference type="Pfam" id="PF00342">
    <property type="entry name" value="PGI"/>
    <property type="match status" value="1"/>
</dbReference>
<evidence type="ECO:0000256" key="8">
    <source>
        <dbReference type="RuleBase" id="RU000612"/>
    </source>
</evidence>
<dbReference type="NCBIfam" id="NF001211">
    <property type="entry name" value="PRK00179.1"/>
    <property type="match status" value="1"/>
</dbReference>
<dbReference type="InterPro" id="IPR035476">
    <property type="entry name" value="SIS_PGI_1"/>
</dbReference>
<dbReference type="PANTHER" id="PTHR11469">
    <property type="entry name" value="GLUCOSE-6-PHOSPHATE ISOMERASE"/>
    <property type="match status" value="1"/>
</dbReference>
<dbReference type="InterPro" id="IPR018189">
    <property type="entry name" value="Phosphoglucose_isomerase_CS"/>
</dbReference>
<evidence type="ECO:0000313" key="10">
    <source>
        <dbReference type="Proteomes" id="UP001224392"/>
    </source>
</evidence>
<evidence type="ECO:0000256" key="6">
    <source>
        <dbReference type="ARBA" id="ARBA00029321"/>
    </source>
</evidence>
<sequence>MDVTSLPEWQILEARAAVVRGRRVADLFQIDPQRAQKYSLSLPGMLLDFSKNLIDEPDLAALLALADACDLADWRDKLFSGAPINATEGRPVLHTALREQAPGSAGDAVSTRVSAELAQVRSFVSRLRSGGVSGYSCKKFTRLVCLGIGGSNLGPQMVVEALAQPGPVTVDFVSNLDGVELASALAQADPETTLFVVSSKTFTTAETLTNAESVLRWYAGRASREQVLSKHFVGITANTEKAKAFGIAPEHIFSFGDWVGGRFSLWSSIGLPIAAALGFEAFERLLAGAAVMDRHFREAPLARNAPVLMGLISLWNCSFLGYPAHAILPYNQKLHLLPAYLQQADMESNGKSVTRDGSAAHYRTGPLIWGQLGINGQHAFYQYLHQGTEVVPADFIGTVEADHELPGHHQRLLCNMLAQARALMTGVSVEEVRRDLHARGLGREQVDALAPFKVHTGNRPSTTILLDRLEPESLGALIALYEHKIFVQGVILQIYSFDQWGVELGKGLAAELEQRFAGADFDGLDASTKQLAEYLRANGGNEFSDKTPEGVMGA</sequence>
<feature type="active site" evidence="7">
    <location>
        <position position="506"/>
    </location>
</feature>
<dbReference type="PROSITE" id="PS00765">
    <property type="entry name" value="P_GLUCOSE_ISOMERASE_1"/>
    <property type="match status" value="1"/>
</dbReference>
<dbReference type="PROSITE" id="PS00174">
    <property type="entry name" value="P_GLUCOSE_ISOMERASE_2"/>
    <property type="match status" value="1"/>
</dbReference>
<feature type="active site" evidence="7">
    <location>
        <position position="378"/>
    </location>
</feature>
<dbReference type="InterPro" id="IPR046348">
    <property type="entry name" value="SIS_dom_sf"/>
</dbReference>
<comment type="function">
    <text evidence="7">Catalyzes the reversible isomerization of glucose-6-phosphate to fructose-6-phosphate.</text>
</comment>